<proteinExistence type="predicted"/>
<organism evidence="2 3">
    <name type="scientific">Biomphalaria pfeifferi</name>
    <name type="common">Bloodfluke planorb</name>
    <name type="synonym">Freshwater snail</name>
    <dbReference type="NCBI Taxonomy" id="112525"/>
    <lineage>
        <taxon>Eukaryota</taxon>
        <taxon>Metazoa</taxon>
        <taxon>Spiralia</taxon>
        <taxon>Lophotrochozoa</taxon>
        <taxon>Mollusca</taxon>
        <taxon>Gastropoda</taxon>
        <taxon>Heterobranchia</taxon>
        <taxon>Euthyneura</taxon>
        <taxon>Panpulmonata</taxon>
        <taxon>Hygrophila</taxon>
        <taxon>Lymnaeoidea</taxon>
        <taxon>Planorbidae</taxon>
        <taxon>Biomphalaria</taxon>
    </lineage>
</organism>
<keyword evidence="3" id="KW-1185">Reference proteome</keyword>
<dbReference type="Gene3D" id="1.20.1070.10">
    <property type="entry name" value="Rhodopsin 7-helix transmembrane proteins"/>
    <property type="match status" value="1"/>
</dbReference>
<keyword evidence="1" id="KW-1133">Transmembrane helix</keyword>
<dbReference type="SUPFAM" id="SSF81321">
    <property type="entry name" value="Family A G protein-coupled receptor-like"/>
    <property type="match status" value="1"/>
</dbReference>
<evidence type="ECO:0000256" key="1">
    <source>
        <dbReference type="SAM" id="Phobius"/>
    </source>
</evidence>
<dbReference type="Proteomes" id="UP001233172">
    <property type="component" value="Unassembled WGS sequence"/>
</dbReference>
<reference evidence="2" key="1">
    <citation type="journal article" date="2023" name="PLoS Negl. Trop. Dis.">
        <title>A genome sequence for Biomphalaria pfeifferi, the major vector snail for the human-infecting parasite Schistosoma mansoni.</title>
        <authorList>
            <person name="Bu L."/>
            <person name="Lu L."/>
            <person name="Laidemitt M.R."/>
            <person name="Zhang S.M."/>
            <person name="Mutuku M."/>
            <person name="Mkoji G."/>
            <person name="Steinauer M."/>
            <person name="Loker E.S."/>
        </authorList>
    </citation>
    <scope>NUCLEOTIDE SEQUENCE</scope>
    <source>
        <strain evidence="2">KasaAsao</strain>
    </source>
</reference>
<keyword evidence="1" id="KW-0472">Membrane</keyword>
<dbReference type="AlphaFoldDB" id="A0AAD8C8P0"/>
<keyword evidence="1" id="KW-0812">Transmembrane</keyword>
<protein>
    <submittedName>
        <fullName evidence="2">Growth hormone secretagogue receptor type 1</fullName>
    </submittedName>
</protein>
<feature type="transmembrane region" description="Helical" evidence="1">
    <location>
        <begin position="40"/>
        <end position="63"/>
    </location>
</feature>
<name>A0AAD8C8P0_BIOPF</name>
<gene>
    <name evidence="2" type="ORF">Bpfe_002813</name>
</gene>
<evidence type="ECO:0000313" key="2">
    <source>
        <dbReference type="EMBL" id="KAK0067972.1"/>
    </source>
</evidence>
<feature type="transmembrane region" description="Helical" evidence="1">
    <location>
        <begin position="99"/>
        <end position="120"/>
    </location>
</feature>
<accession>A0AAD8C8P0</accession>
<evidence type="ECO:0000313" key="3">
    <source>
        <dbReference type="Proteomes" id="UP001233172"/>
    </source>
</evidence>
<feature type="transmembrane region" description="Helical" evidence="1">
    <location>
        <begin position="140"/>
        <end position="164"/>
    </location>
</feature>
<keyword evidence="2" id="KW-0675">Receptor</keyword>
<dbReference type="EMBL" id="JASAOG010000006">
    <property type="protein sequence ID" value="KAK0067972.1"/>
    <property type="molecule type" value="Genomic_DNA"/>
</dbReference>
<comment type="caution">
    <text evidence="2">The sequence shown here is derived from an EMBL/GenBank/DDBJ whole genome shotgun (WGS) entry which is preliminary data.</text>
</comment>
<reference evidence="2" key="2">
    <citation type="submission" date="2023-04" db="EMBL/GenBank/DDBJ databases">
        <authorList>
            <person name="Bu L."/>
            <person name="Lu L."/>
            <person name="Laidemitt M.R."/>
            <person name="Zhang S.M."/>
            <person name="Mutuku M."/>
            <person name="Mkoji G."/>
            <person name="Steinauer M."/>
            <person name="Loker E.S."/>
        </authorList>
    </citation>
    <scope>NUCLEOTIDE SEQUENCE</scope>
    <source>
        <strain evidence="2">KasaAsao</strain>
        <tissue evidence="2">Whole Snail</tissue>
    </source>
</reference>
<sequence>MQWVRVPAEDADPNATSAAQFFYTATFTDFSYEAESILDLVAGMILFLSSQAILTVCSLWMTYSLKASSKVRTYCKVPKTYLEAPTLKRSQLTVQERRLIKLVLSLAGLQIFCNLPRLAVTILFNVMDGVSAKDEKYLNLIIWTSASFFNQIYCTANTVCYYFLNSKHRHMFKQIFSSIKKKQNV</sequence>